<dbReference type="EMBL" id="KN840627">
    <property type="protein sequence ID" value="KIP03212.1"/>
    <property type="molecule type" value="Genomic_DNA"/>
</dbReference>
<keyword evidence="3" id="KW-1185">Reference proteome</keyword>
<dbReference type="Proteomes" id="UP000053257">
    <property type="component" value="Unassembled WGS sequence"/>
</dbReference>
<sequence length="101" mass="10559">MPRNEATKDTAIEGMVSQKPTLHVDTVNASEAEGGAKDNEQVGAAEEDIDADGVASSLPKHMHNEEGDPTTEAETGGSGTSSPVQSKSARKKQKKRANKGK</sequence>
<reference evidence="2 3" key="1">
    <citation type="journal article" date="2014" name="PLoS Genet.">
        <title>Analysis of the Phlebiopsis gigantea genome, transcriptome and secretome provides insight into its pioneer colonization strategies of wood.</title>
        <authorList>
            <person name="Hori C."/>
            <person name="Ishida T."/>
            <person name="Igarashi K."/>
            <person name="Samejima M."/>
            <person name="Suzuki H."/>
            <person name="Master E."/>
            <person name="Ferreira P."/>
            <person name="Ruiz-Duenas F.J."/>
            <person name="Held B."/>
            <person name="Canessa P."/>
            <person name="Larrondo L.F."/>
            <person name="Schmoll M."/>
            <person name="Druzhinina I.S."/>
            <person name="Kubicek C.P."/>
            <person name="Gaskell J.A."/>
            <person name="Kersten P."/>
            <person name="St John F."/>
            <person name="Glasner J."/>
            <person name="Sabat G."/>
            <person name="Splinter BonDurant S."/>
            <person name="Syed K."/>
            <person name="Yadav J."/>
            <person name="Mgbeahuruike A.C."/>
            <person name="Kovalchuk A."/>
            <person name="Asiegbu F.O."/>
            <person name="Lackner G."/>
            <person name="Hoffmeister D."/>
            <person name="Rencoret J."/>
            <person name="Gutierrez A."/>
            <person name="Sun H."/>
            <person name="Lindquist E."/>
            <person name="Barry K."/>
            <person name="Riley R."/>
            <person name="Grigoriev I.V."/>
            <person name="Henrissat B."/>
            <person name="Kues U."/>
            <person name="Berka R.M."/>
            <person name="Martinez A.T."/>
            <person name="Covert S.F."/>
            <person name="Blanchette R.A."/>
            <person name="Cullen D."/>
        </authorList>
    </citation>
    <scope>NUCLEOTIDE SEQUENCE [LARGE SCALE GENOMIC DNA]</scope>
    <source>
        <strain evidence="2 3">11061_1 CR5-6</strain>
    </source>
</reference>
<evidence type="ECO:0000313" key="2">
    <source>
        <dbReference type="EMBL" id="KIP03212.1"/>
    </source>
</evidence>
<accession>A0A0C3S1M7</accession>
<feature type="region of interest" description="Disordered" evidence="1">
    <location>
        <begin position="1"/>
        <end position="101"/>
    </location>
</feature>
<protein>
    <submittedName>
        <fullName evidence="2">Uncharacterized protein</fullName>
    </submittedName>
</protein>
<organism evidence="2 3">
    <name type="scientific">Phlebiopsis gigantea (strain 11061_1 CR5-6)</name>
    <name type="common">White-rot fungus</name>
    <name type="synonym">Peniophora gigantea</name>
    <dbReference type="NCBI Taxonomy" id="745531"/>
    <lineage>
        <taxon>Eukaryota</taxon>
        <taxon>Fungi</taxon>
        <taxon>Dikarya</taxon>
        <taxon>Basidiomycota</taxon>
        <taxon>Agaricomycotina</taxon>
        <taxon>Agaricomycetes</taxon>
        <taxon>Polyporales</taxon>
        <taxon>Phanerochaetaceae</taxon>
        <taxon>Phlebiopsis</taxon>
    </lineage>
</organism>
<evidence type="ECO:0000256" key="1">
    <source>
        <dbReference type="SAM" id="MobiDB-lite"/>
    </source>
</evidence>
<feature type="compositionally biased region" description="Basic and acidic residues" evidence="1">
    <location>
        <begin position="1"/>
        <end position="11"/>
    </location>
</feature>
<evidence type="ECO:0000313" key="3">
    <source>
        <dbReference type="Proteomes" id="UP000053257"/>
    </source>
</evidence>
<feature type="compositionally biased region" description="Low complexity" evidence="1">
    <location>
        <begin position="70"/>
        <end position="87"/>
    </location>
</feature>
<proteinExistence type="predicted"/>
<feature type="compositionally biased region" description="Basic residues" evidence="1">
    <location>
        <begin position="88"/>
        <end position="101"/>
    </location>
</feature>
<dbReference type="HOGENOM" id="CLU_2292688_0_0_1"/>
<gene>
    <name evidence="2" type="ORF">PHLGIDRAFT_20284</name>
</gene>
<dbReference type="AlphaFoldDB" id="A0A0C3S1M7"/>
<name>A0A0C3S1M7_PHLG1</name>